<evidence type="ECO:0000313" key="2">
    <source>
        <dbReference type="EMBL" id="JAH40904.1"/>
    </source>
</evidence>
<protein>
    <submittedName>
        <fullName evidence="2">Uncharacterized protein</fullName>
    </submittedName>
</protein>
<evidence type="ECO:0000256" key="1">
    <source>
        <dbReference type="SAM" id="MobiDB-lite"/>
    </source>
</evidence>
<reference evidence="2" key="1">
    <citation type="submission" date="2014-11" db="EMBL/GenBank/DDBJ databases">
        <authorList>
            <person name="Amaro Gonzalez C."/>
        </authorList>
    </citation>
    <scope>NUCLEOTIDE SEQUENCE</scope>
</reference>
<name>A0A0E9SHR3_ANGAN</name>
<feature type="compositionally biased region" description="Basic and acidic residues" evidence="1">
    <location>
        <begin position="36"/>
        <end position="46"/>
    </location>
</feature>
<proteinExistence type="predicted"/>
<feature type="region of interest" description="Disordered" evidence="1">
    <location>
        <begin position="1"/>
        <end position="46"/>
    </location>
</feature>
<organism evidence="2">
    <name type="scientific">Anguilla anguilla</name>
    <name type="common">European freshwater eel</name>
    <name type="synonym">Muraena anguilla</name>
    <dbReference type="NCBI Taxonomy" id="7936"/>
    <lineage>
        <taxon>Eukaryota</taxon>
        <taxon>Metazoa</taxon>
        <taxon>Chordata</taxon>
        <taxon>Craniata</taxon>
        <taxon>Vertebrata</taxon>
        <taxon>Euteleostomi</taxon>
        <taxon>Actinopterygii</taxon>
        <taxon>Neopterygii</taxon>
        <taxon>Teleostei</taxon>
        <taxon>Anguilliformes</taxon>
        <taxon>Anguillidae</taxon>
        <taxon>Anguilla</taxon>
    </lineage>
</organism>
<accession>A0A0E9SHR3</accession>
<reference evidence="2" key="2">
    <citation type="journal article" date="2015" name="Fish Shellfish Immunol.">
        <title>Early steps in the European eel (Anguilla anguilla)-Vibrio vulnificus interaction in the gills: Role of the RtxA13 toxin.</title>
        <authorList>
            <person name="Callol A."/>
            <person name="Pajuelo D."/>
            <person name="Ebbesson L."/>
            <person name="Teles M."/>
            <person name="MacKenzie S."/>
            <person name="Amaro C."/>
        </authorList>
    </citation>
    <scope>NUCLEOTIDE SEQUENCE</scope>
</reference>
<dbReference type="EMBL" id="GBXM01067673">
    <property type="protein sequence ID" value="JAH40904.1"/>
    <property type="molecule type" value="Transcribed_RNA"/>
</dbReference>
<dbReference type="AlphaFoldDB" id="A0A0E9SHR3"/>
<sequence>MQSKLLPVGPSIHKQTQHIPNRDKGEIRKRKRQNKERKQTTNKNEK</sequence>